<dbReference type="InterPro" id="IPR033469">
    <property type="entry name" value="CYTH-like_dom_sf"/>
</dbReference>
<keyword evidence="4" id="KW-1185">Reference proteome</keyword>
<dbReference type="AlphaFoldDB" id="A0A7W3R7G5"/>
<comment type="caution">
    <text evidence="3">The sequence shown here is derived from an EMBL/GenBank/DDBJ whole genome shotgun (WGS) entry which is preliminary data.</text>
</comment>
<protein>
    <submittedName>
        <fullName evidence="3">CHAD domain-containing protein</fullName>
    </submittedName>
</protein>
<dbReference type="PANTHER" id="PTHR39339">
    <property type="entry name" value="SLR1444 PROTEIN"/>
    <property type="match status" value="1"/>
</dbReference>
<dbReference type="InterPro" id="IPR038186">
    <property type="entry name" value="CHAD_dom_sf"/>
</dbReference>
<dbReference type="RefSeq" id="WP_182704500.1">
    <property type="nucleotide sequence ID" value="NZ_JACJII010000001.1"/>
</dbReference>
<dbReference type="CDD" id="cd07374">
    <property type="entry name" value="CYTH-like_Pase"/>
    <property type="match status" value="1"/>
</dbReference>
<dbReference type="InterPro" id="IPR007899">
    <property type="entry name" value="CHAD_dom"/>
</dbReference>
<dbReference type="PROSITE" id="PS51707">
    <property type="entry name" value="CYTH"/>
    <property type="match status" value="1"/>
</dbReference>
<dbReference type="EMBL" id="JACJII010000001">
    <property type="protein sequence ID" value="MBA9002489.1"/>
    <property type="molecule type" value="Genomic_DNA"/>
</dbReference>
<feature type="domain" description="CYTH" evidence="1">
    <location>
        <begin position="7"/>
        <end position="212"/>
    </location>
</feature>
<organism evidence="3 4">
    <name type="scientific">Thermomonospora cellulosilytica</name>
    <dbReference type="NCBI Taxonomy" id="1411118"/>
    <lineage>
        <taxon>Bacteria</taxon>
        <taxon>Bacillati</taxon>
        <taxon>Actinomycetota</taxon>
        <taxon>Actinomycetes</taxon>
        <taxon>Streptosporangiales</taxon>
        <taxon>Thermomonosporaceae</taxon>
        <taxon>Thermomonospora</taxon>
    </lineage>
</organism>
<reference evidence="3 4" key="1">
    <citation type="submission" date="2020-08" db="EMBL/GenBank/DDBJ databases">
        <title>Sequencing the genomes of 1000 actinobacteria strains.</title>
        <authorList>
            <person name="Klenk H.-P."/>
        </authorList>
    </citation>
    <scope>NUCLEOTIDE SEQUENCE [LARGE SCALE GENOMIC DNA]</scope>
    <source>
        <strain evidence="3 4">DSM 45823</strain>
    </source>
</reference>
<dbReference type="InterPro" id="IPR023577">
    <property type="entry name" value="CYTH_domain"/>
</dbReference>
<dbReference type="SMART" id="SM01118">
    <property type="entry name" value="CYTH"/>
    <property type="match status" value="1"/>
</dbReference>
<dbReference type="PROSITE" id="PS51708">
    <property type="entry name" value="CHAD"/>
    <property type="match status" value="1"/>
</dbReference>
<evidence type="ECO:0000259" key="1">
    <source>
        <dbReference type="PROSITE" id="PS51707"/>
    </source>
</evidence>
<proteinExistence type="predicted"/>
<dbReference type="SMART" id="SM00880">
    <property type="entry name" value="CHAD"/>
    <property type="match status" value="1"/>
</dbReference>
<name>A0A7W3R7G5_9ACTN</name>
<dbReference type="Proteomes" id="UP000539313">
    <property type="component" value="Unassembled WGS sequence"/>
</dbReference>
<sequence>MAQTKRQLEIERKYDAERDFRMPDLSGLPGVAAVSGPRTHQLVANYFDTDDHRLAACGITLRRRRGGQDAGWHLKIPAGPDGKIELHAPLGRPQVVPARLASLVAAQTRGAALRPVAALETERTVVDLLDADGRVLAEVADDAVIGQVIDPVVTGDAEPPPMTAWREIEVELGPAGTPELLKAAGRLLKKAGARKAGSSAKLGRVLEPVMAVPFNGGRTRPAALPRRTAGAAVLGYLAEQVDAVLAFDPKARLAEFDAVHRMRVATRRIRSALKSYAPVLDAGRIEALEPELQWLAEVLGEVRDLEVLRMRFTDRLARPYGLDVAGTPSWLEGLAQQEKSAYRRLNAHLKSDRYFALLDALDALFTDPPLGERADRDAAKELPKLVDRQWRRLAGKYAAITTAEDPEEARHDVRKAAKRTRYAAELAAAALRDLDPGRAEAAKRTAADAKRLQEVLGGYQDGVIAMDWLRGAAAERNTTSSEAFVLGALYGVERCEALESLSHLEETWEQVNA</sequence>
<evidence type="ECO:0000313" key="3">
    <source>
        <dbReference type="EMBL" id="MBA9002489.1"/>
    </source>
</evidence>
<feature type="domain" description="CHAD" evidence="2">
    <location>
        <begin position="226"/>
        <end position="513"/>
    </location>
</feature>
<dbReference type="PANTHER" id="PTHR39339:SF1">
    <property type="entry name" value="CHAD DOMAIN-CONTAINING PROTEIN"/>
    <property type="match status" value="1"/>
</dbReference>
<gene>
    <name evidence="3" type="ORF">HNR21_001371</name>
</gene>
<dbReference type="Gene3D" id="1.40.20.10">
    <property type="entry name" value="CHAD domain"/>
    <property type="match status" value="1"/>
</dbReference>
<dbReference type="Pfam" id="PF05235">
    <property type="entry name" value="CHAD"/>
    <property type="match status" value="1"/>
</dbReference>
<dbReference type="Pfam" id="PF01928">
    <property type="entry name" value="CYTH"/>
    <property type="match status" value="1"/>
</dbReference>
<dbReference type="Gene3D" id="2.40.320.10">
    <property type="entry name" value="Hypothetical Protein Pfu-838710-001"/>
    <property type="match status" value="1"/>
</dbReference>
<dbReference type="SUPFAM" id="SSF55154">
    <property type="entry name" value="CYTH-like phosphatases"/>
    <property type="match status" value="1"/>
</dbReference>
<evidence type="ECO:0000259" key="2">
    <source>
        <dbReference type="PROSITE" id="PS51708"/>
    </source>
</evidence>
<accession>A0A7W3R7G5</accession>
<evidence type="ECO:0000313" key="4">
    <source>
        <dbReference type="Proteomes" id="UP000539313"/>
    </source>
</evidence>